<evidence type="ECO:0000256" key="3">
    <source>
        <dbReference type="ARBA" id="ARBA00023002"/>
    </source>
</evidence>
<dbReference type="Proteomes" id="UP001055171">
    <property type="component" value="Chromosome"/>
</dbReference>
<gene>
    <name evidence="6" type="ORF">MJO58_22385</name>
</gene>
<dbReference type="InterPro" id="IPR008927">
    <property type="entry name" value="6-PGluconate_DH-like_C_sf"/>
</dbReference>
<evidence type="ECO:0000313" key="7">
    <source>
        <dbReference type="Proteomes" id="UP001055171"/>
    </source>
</evidence>
<sequence length="281" mass="29840">MTVVQTVGVVGAGTMGVGIAYVFAAAGSEVAIVEPNLERARAARTVLADQAAGARARGKLDPAMHEALEGRLRFVAAISDLPDSLDLAIEAVPERAGLKRVVLAEVEHRRPALLATNTSGIAIGELAGALCHPEVFLGLHFFNPVWSMPLVEIVRGRHTNDATLAAAQEVVTQIGKSRIVVDDAPGFATSRLGVVIALEAMRMLQAGIASAEDIDRAMELGYRHPMGPLKLTDLVGLDVRLDIATNLARAYGPRFDPPQILLEKVAAGELGRKTGRGFYTW</sequence>
<reference evidence="6" key="1">
    <citation type="submission" date="2022-08" db="EMBL/GenBank/DDBJ databases">
        <title>Complete genome sequence of 14 non-tuberculosis mycobacteria type-strains.</title>
        <authorList>
            <person name="Igarashi Y."/>
            <person name="Osugi A."/>
            <person name="Mitarai S."/>
        </authorList>
    </citation>
    <scope>NUCLEOTIDE SEQUENCE</scope>
    <source>
        <strain evidence="6">ATCC 51985</strain>
    </source>
</reference>
<dbReference type="Gene3D" id="3.40.50.720">
    <property type="entry name" value="NAD(P)-binding Rossmann-like Domain"/>
    <property type="match status" value="1"/>
</dbReference>
<accession>A0ABY3V2R6</accession>
<comment type="similarity">
    <text evidence="2">Belongs to the 3-hydroxyacyl-CoA dehydrogenase family.</text>
</comment>
<feature type="domain" description="3-hydroxyacyl-CoA dehydrogenase C-terminal" evidence="4">
    <location>
        <begin position="186"/>
        <end position="281"/>
    </location>
</feature>
<dbReference type="SUPFAM" id="SSF51735">
    <property type="entry name" value="NAD(P)-binding Rossmann-fold domains"/>
    <property type="match status" value="1"/>
</dbReference>
<dbReference type="EMBL" id="CP092423">
    <property type="protein sequence ID" value="ULP45278.2"/>
    <property type="molecule type" value="Genomic_DNA"/>
</dbReference>
<dbReference type="PANTHER" id="PTHR48075:SF5">
    <property type="entry name" value="3-HYDROXYBUTYRYL-COA DEHYDROGENASE"/>
    <property type="match status" value="1"/>
</dbReference>
<dbReference type="Gene3D" id="1.10.1040.10">
    <property type="entry name" value="N-(1-d-carboxylethyl)-l-norvaline Dehydrogenase, domain 2"/>
    <property type="match status" value="1"/>
</dbReference>
<dbReference type="PANTHER" id="PTHR48075">
    <property type="entry name" value="3-HYDROXYACYL-COA DEHYDROGENASE FAMILY PROTEIN"/>
    <property type="match status" value="1"/>
</dbReference>
<protein>
    <submittedName>
        <fullName evidence="6">3-hydroxyacyl-CoA dehydrogenase family protein</fullName>
    </submittedName>
</protein>
<dbReference type="InterPro" id="IPR006108">
    <property type="entry name" value="3HC_DH_C"/>
</dbReference>
<keyword evidence="7" id="KW-1185">Reference proteome</keyword>
<evidence type="ECO:0000256" key="1">
    <source>
        <dbReference type="ARBA" id="ARBA00005086"/>
    </source>
</evidence>
<name>A0ABY3V2R6_MYCLN</name>
<dbReference type="RefSeq" id="WP_259608771.1">
    <property type="nucleotide sequence ID" value="NZ_CP092423.2"/>
</dbReference>
<dbReference type="InterPro" id="IPR006176">
    <property type="entry name" value="3-OHacyl-CoA_DH_NAD-bd"/>
</dbReference>
<evidence type="ECO:0000259" key="5">
    <source>
        <dbReference type="Pfam" id="PF02737"/>
    </source>
</evidence>
<evidence type="ECO:0000256" key="2">
    <source>
        <dbReference type="ARBA" id="ARBA00009463"/>
    </source>
</evidence>
<proteinExistence type="inferred from homology"/>
<dbReference type="SUPFAM" id="SSF48179">
    <property type="entry name" value="6-phosphogluconate dehydrogenase C-terminal domain-like"/>
    <property type="match status" value="1"/>
</dbReference>
<keyword evidence="3" id="KW-0560">Oxidoreductase</keyword>
<feature type="domain" description="3-hydroxyacyl-CoA dehydrogenase NAD binding" evidence="5">
    <location>
        <begin position="6"/>
        <end position="183"/>
    </location>
</feature>
<dbReference type="Pfam" id="PF02737">
    <property type="entry name" value="3HCDH_N"/>
    <property type="match status" value="1"/>
</dbReference>
<dbReference type="InterPro" id="IPR036291">
    <property type="entry name" value="NAD(P)-bd_dom_sf"/>
</dbReference>
<dbReference type="PIRSF" id="PIRSF000105">
    <property type="entry name" value="HCDH"/>
    <property type="match status" value="1"/>
</dbReference>
<dbReference type="InterPro" id="IPR022694">
    <property type="entry name" value="3-OHacyl-CoA_DH"/>
</dbReference>
<dbReference type="Pfam" id="PF00725">
    <property type="entry name" value="3HCDH"/>
    <property type="match status" value="1"/>
</dbReference>
<evidence type="ECO:0000259" key="4">
    <source>
        <dbReference type="Pfam" id="PF00725"/>
    </source>
</evidence>
<comment type="pathway">
    <text evidence="1">Lipid metabolism; butanoate metabolism.</text>
</comment>
<evidence type="ECO:0000313" key="6">
    <source>
        <dbReference type="EMBL" id="ULP45278.2"/>
    </source>
</evidence>
<organism evidence="6 7">
    <name type="scientific">Mycobacterium lentiflavum</name>
    <dbReference type="NCBI Taxonomy" id="141349"/>
    <lineage>
        <taxon>Bacteria</taxon>
        <taxon>Bacillati</taxon>
        <taxon>Actinomycetota</taxon>
        <taxon>Actinomycetes</taxon>
        <taxon>Mycobacteriales</taxon>
        <taxon>Mycobacteriaceae</taxon>
        <taxon>Mycobacterium</taxon>
        <taxon>Mycobacterium simiae complex</taxon>
    </lineage>
</organism>
<dbReference type="InterPro" id="IPR013328">
    <property type="entry name" value="6PGD_dom2"/>
</dbReference>